<evidence type="ECO:0000313" key="3">
    <source>
        <dbReference type="EMBL" id="CAF9911674.1"/>
    </source>
</evidence>
<feature type="compositionally biased region" description="Polar residues" evidence="1">
    <location>
        <begin position="336"/>
        <end position="371"/>
    </location>
</feature>
<dbReference type="PANTHER" id="PTHR39463">
    <property type="entry name" value="MEDUSA"/>
    <property type="match status" value="1"/>
</dbReference>
<accession>A0A8H3ES47</accession>
<comment type="caution">
    <text evidence="3">The sequence shown here is derived from an EMBL/GenBank/DDBJ whole genome shotgun (WGS) entry which is preliminary data.</text>
</comment>
<feature type="domain" description="DUF7082" evidence="2">
    <location>
        <begin position="399"/>
        <end position="556"/>
    </location>
</feature>
<evidence type="ECO:0000259" key="2">
    <source>
        <dbReference type="Pfam" id="PF23305"/>
    </source>
</evidence>
<feature type="compositionally biased region" description="Basic and acidic residues" evidence="1">
    <location>
        <begin position="211"/>
        <end position="220"/>
    </location>
</feature>
<dbReference type="Proteomes" id="UP000664534">
    <property type="component" value="Unassembled WGS sequence"/>
</dbReference>
<evidence type="ECO:0000313" key="4">
    <source>
        <dbReference type="Proteomes" id="UP000664534"/>
    </source>
</evidence>
<reference evidence="3" key="1">
    <citation type="submission" date="2021-03" db="EMBL/GenBank/DDBJ databases">
        <authorList>
            <person name="Tagirdzhanova G."/>
        </authorList>
    </citation>
    <scope>NUCLEOTIDE SEQUENCE</scope>
</reference>
<feature type="region of interest" description="Disordered" evidence="1">
    <location>
        <begin position="661"/>
        <end position="703"/>
    </location>
</feature>
<feature type="region of interest" description="Disordered" evidence="1">
    <location>
        <begin position="211"/>
        <end position="269"/>
    </location>
</feature>
<feature type="region of interest" description="Disordered" evidence="1">
    <location>
        <begin position="1"/>
        <end position="21"/>
    </location>
</feature>
<sequence length="779" mass="86104">MSGYEKPEDADVNHFDAGRPPSQAYSSLAEYYARRPSQDPMYLQYTLPGAAEPQVQQQYSTAYDRQSDHMNYGASPIHQQPRATFEATPSAYHDFQVRKNLQVFYKPQRGSSGTPVYINLDSSSDLLSSIPPIATLMFAKRSVPADLNHLGTREQDVYKYKYFVSARAPTFSDTGSSNVKVPLSLQLQGQSTLDVSLFDVGEWLYEDGKQLEHRSSPHEVSRKRKVTDEPSDTPRSTLRITPSEQQNTQSQEYSPSIVPHQSSSSANPQSLYNEVKTMERKYTAYGRSQLQQSLQTELNTMASQGLNGGALTSQSLLRPPTVQTLFPWTSSYGLAIQSGRSPQGTTARSFRGSSMTSPTHMNPTLARTSTLPPQPSPGTTSAGSSSDGTFNPYTMYPNPAVIEICGSLDAMLLNWTSEERAAKRRIVRFWREQNGTNLSAYFKSVRADEQPLPHETNERRISCIYWEERKEHYITSVDTIALLESLIGIRFGVEEKNRIRRNLEGYKPCTISKGKPDSEDFFKLIMGFSDPKPRVIEKDVKVFQWSILEQALKKIISKYSADPQSIAGPFRSYPSSNFSGSQSEAGVGRYSALSSRSTSGSTASGAYAQTFKSSTLSPPTGSHGLPTYSQAPSVQQFPAPNLSHSYTVPTLGAQYLPSDASNSPYAAQVSTPSLSSAYTTSTMERRRSSDAPTEDSLTTGYYSRRPHTITSFASPYTPQESHEAEATFGLPVGLPGRASLDLSAYLNTDAASLESIGDAQYRRYSGVKDETSVTQFKQE</sequence>
<name>A0A8H3ES47_9LECA</name>
<organism evidence="3 4">
    <name type="scientific">Imshaugia aleurites</name>
    <dbReference type="NCBI Taxonomy" id="172621"/>
    <lineage>
        <taxon>Eukaryota</taxon>
        <taxon>Fungi</taxon>
        <taxon>Dikarya</taxon>
        <taxon>Ascomycota</taxon>
        <taxon>Pezizomycotina</taxon>
        <taxon>Lecanoromycetes</taxon>
        <taxon>OSLEUM clade</taxon>
        <taxon>Lecanoromycetidae</taxon>
        <taxon>Lecanorales</taxon>
        <taxon>Lecanorineae</taxon>
        <taxon>Parmeliaceae</taxon>
        <taxon>Imshaugia</taxon>
    </lineage>
</organism>
<dbReference type="EMBL" id="CAJPDT010000009">
    <property type="protein sequence ID" value="CAF9911674.1"/>
    <property type="molecule type" value="Genomic_DNA"/>
</dbReference>
<dbReference type="InterPro" id="IPR055509">
    <property type="entry name" value="DUF7082"/>
</dbReference>
<dbReference type="GO" id="GO:0005634">
    <property type="term" value="C:nucleus"/>
    <property type="evidence" value="ECO:0007669"/>
    <property type="project" value="TreeGrafter"/>
</dbReference>
<keyword evidence="4" id="KW-1185">Reference proteome</keyword>
<feature type="region of interest" description="Disordered" evidence="1">
    <location>
        <begin position="336"/>
        <end position="390"/>
    </location>
</feature>
<proteinExistence type="predicted"/>
<dbReference type="PANTHER" id="PTHR39463:SF1">
    <property type="entry name" value="MEDUSA"/>
    <property type="match status" value="1"/>
</dbReference>
<dbReference type="Pfam" id="PF23305">
    <property type="entry name" value="DUF7082"/>
    <property type="match status" value="1"/>
</dbReference>
<dbReference type="OrthoDB" id="1751210at2759"/>
<dbReference type="AlphaFoldDB" id="A0A8H3ES47"/>
<evidence type="ECO:0000256" key="1">
    <source>
        <dbReference type="SAM" id="MobiDB-lite"/>
    </source>
</evidence>
<feature type="compositionally biased region" description="Polar residues" evidence="1">
    <location>
        <begin position="233"/>
        <end position="253"/>
    </location>
</feature>
<feature type="region of interest" description="Disordered" evidence="1">
    <location>
        <begin position="614"/>
        <end position="634"/>
    </location>
</feature>
<gene>
    <name evidence="3" type="ORF">IMSHALPRED_010543</name>
</gene>
<protein>
    <recommendedName>
        <fullName evidence="2">DUF7082 domain-containing protein</fullName>
    </recommendedName>
</protein>
<feature type="compositionally biased region" description="Low complexity" evidence="1">
    <location>
        <begin position="254"/>
        <end position="265"/>
    </location>
</feature>
<feature type="compositionally biased region" description="Basic and acidic residues" evidence="1">
    <location>
        <begin position="1"/>
        <end position="17"/>
    </location>
</feature>
<feature type="compositionally biased region" description="Low complexity" evidence="1">
    <location>
        <begin position="377"/>
        <end position="389"/>
    </location>
</feature>
<feature type="compositionally biased region" description="Polar residues" evidence="1">
    <location>
        <begin position="661"/>
        <end position="682"/>
    </location>
</feature>